<evidence type="ECO:0000313" key="3">
    <source>
        <dbReference type="Proteomes" id="UP000316304"/>
    </source>
</evidence>
<dbReference type="OrthoDB" id="279444at2"/>
<gene>
    <name evidence="2" type="ORF">Pla52o_12440</name>
</gene>
<evidence type="ECO:0000313" key="2">
    <source>
        <dbReference type="EMBL" id="TWU24947.1"/>
    </source>
</evidence>
<reference evidence="2 3" key="1">
    <citation type="submission" date="2019-02" db="EMBL/GenBank/DDBJ databases">
        <title>Deep-cultivation of Planctomycetes and their phenomic and genomic characterization uncovers novel biology.</title>
        <authorList>
            <person name="Wiegand S."/>
            <person name="Jogler M."/>
            <person name="Boedeker C."/>
            <person name="Pinto D."/>
            <person name="Vollmers J."/>
            <person name="Rivas-Marin E."/>
            <person name="Kohn T."/>
            <person name="Peeters S.H."/>
            <person name="Heuer A."/>
            <person name="Rast P."/>
            <person name="Oberbeckmann S."/>
            <person name="Bunk B."/>
            <person name="Jeske O."/>
            <person name="Meyerdierks A."/>
            <person name="Storesund J.E."/>
            <person name="Kallscheuer N."/>
            <person name="Luecker S."/>
            <person name="Lage O.M."/>
            <person name="Pohl T."/>
            <person name="Merkel B.J."/>
            <person name="Hornburger P."/>
            <person name="Mueller R.-W."/>
            <person name="Bruemmer F."/>
            <person name="Labrenz M."/>
            <person name="Spormann A.M."/>
            <person name="Op Den Camp H."/>
            <person name="Overmann J."/>
            <person name="Amann R."/>
            <person name="Jetten M.S.M."/>
            <person name="Mascher T."/>
            <person name="Medema M.H."/>
            <person name="Devos D.P."/>
            <person name="Kaster A.-K."/>
            <person name="Ovreas L."/>
            <person name="Rohde M."/>
            <person name="Galperin M.Y."/>
            <person name="Jogler C."/>
        </authorList>
    </citation>
    <scope>NUCLEOTIDE SEQUENCE [LARGE SCALE GENOMIC DNA]</scope>
    <source>
        <strain evidence="2 3">Pla52o</strain>
    </source>
</reference>
<comment type="caution">
    <text evidence="2">The sequence shown here is derived from an EMBL/GenBank/DDBJ whole genome shotgun (WGS) entry which is preliminary data.</text>
</comment>
<dbReference type="EMBL" id="SJPT01000002">
    <property type="protein sequence ID" value="TWU24947.1"/>
    <property type="molecule type" value="Genomic_DNA"/>
</dbReference>
<feature type="region of interest" description="Disordered" evidence="1">
    <location>
        <begin position="81"/>
        <end position="101"/>
    </location>
</feature>
<sequence length="151" mass="15920">MFQPSKRLIVLATGLFVVTLGVAIAQSPSDAPPTQGETKANSIETKIRRALDGAPDGVNSSDPLLDDVLGLIQSRGSILDGSSLDPAMETPLASEQGPSDLDNRARAAECLLRSARLLQRLGPPSASRNELVTKMRHEAGRLLTEAGPPTK</sequence>
<evidence type="ECO:0000256" key="1">
    <source>
        <dbReference type="SAM" id="MobiDB-lite"/>
    </source>
</evidence>
<dbReference type="Proteomes" id="UP000316304">
    <property type="component" value="Unassembled WGS sequence"/>
</dbReference>
<accession>A0A5C6CMZ0</accession>
<keyword evidence="3" id="KW-1185">Reference proteome</keyword>
<dbReference type="AlphaFoldDB" id="A0A5C6CMZ0"/>
<name>A0A5C6CMZ0_9BACT</name>
<organism evidence="2 3">
    <name type="scientific">Novipirellula galeiformis</name>
    <dbReference type="NCBI Taxonomy" id="2528004"/>
    <lineage>
        <taxon>Bacteria</taxon>
        <taxon>Pseudomonadati</taxon>
        <taxon>Planctomycetota</taxon>
        <taxon>Planctomycetia</taxon>
        <taxon>Pirellulales</taxon>
        <taxon>Pirellulaceae</taxon>
        <taxon>Novipirellula</taxon>
    </lineage>
</organism>
<dbReference type="RefSeq" id="WP_146593670.1">
    <property type="nucleotide sequence ID" value="NZ_SJPT01000002.1"/>
</dbReference>
<proteinExistence type="predicted"/>
<protein>
    <submittedName>
        <fullName evidence="2">Uncharacterized protein</fullName>
    </submittedName>
</protein>